<dbReference type="GO" id="GO:0032259">
    <property type="term" value="P:methylation"/>
    <property type="evidence" value="ECO:0007669"/>
    <property type="project" value="UniProtKB-KW"/>
</dbReference>
<keyword evidence="10" id="KW-0256">Endoplasmic reticulum</keyword>
<comment type="catalytic activity">
    <reaction evidence="10">
        <text>[protein]-C-terminal S-[(2E,6E)-farnesyl]-L-cysteine + S-adenosyl-L-methionine = [protein]-C-terminal S-[(2E,6E)-farnesyl]-L-cysteine methyl ester + S-adenosyl-L-homocysteine</text>
        <dbReference type="Rhea" id="RHEA:21672"/>
        <dbReference type="Rhea" id="RHEA-COMP:12125"/>
        <dbReference type="Rhea" id="RHEA-COMP:12126"/>
        <dbReference type="ChEBI" id="CHEBI:57856"/>
        <dbReference type="ChEBI" id="CHEBI:59789"/>
        <dbReference type="ChEBI" id="CHEBI:90510"/>
        <dbReference type="ChEBI" id="CHEBI:90511"/>
        <dbReference type="EC" id="2.1.1.100"/>
    </reaction>
</comment>
<accession>A3LUV1</accession>
<evidence type="ECO:0000256" key="8">
    <source>
        <dbReference type="ARBA" id="ARBA00022989"/>
    </source>
</evidence>
<evidence type="ECO:0000256" key="5">
    <source>
        <dbReference type="ARBA" id="ARBA00022679"/>
    </source>
</evidence>
<dbReference type="AlphaFoldDB" id="A3LUV1"/>
<evidence type="ECO:0000256" key="1">
    <source>
        <dbReference type="ARBA" id="ARBA00004141"/>
    </source>
</evidence>
<comment type="subcellular location">
    <subcellularLocation>
        <location evidence="10">Endoplasmic reticulum membrane</location>
        <topology evidence="10">Multi-pass membrane protein</topology>
    </subcellularLocation>
    <subcellularLocation>
        <location evidence="1">Membrane</location>
        <topology evidence="1">Multi-pass membrane protein</topology>
    </subcellularLocation>
</comment>
<dbReference type="Gene3D" id="1.20.120.1630">
    <property type="match status" value="1"/>
</dbReference>
<keyword evidence="8 10" id="KW-1133">Transmembrane helix</keyword>
<gene>
    <name evidence="11" type="ORF">PICST_60928</name>
</gene>
<organism evidence="11 12">
    <name type="scientific">Scheffersomyces stipitis (strain ATCC 58785 / CBS 6054 / NBRC 10063 / NRRL Y-11545)</name>
    <name type="common">Yeast</name>
    <name type="synonym">Pichia stipitis</name>
    <dbReference type="NCBI Taxonomy" id="322104"/>
    <lineage>
        <taxon>Eukaryota</taxon>
        <taxon>Fungi</taxon>
        <taxon>Dikarya</taxon>
        <taxon>Ascomycota</taxon>
        <taxon>Saccharomycotina</taxon>
        <taxon>Pichiomycetes</taxon>
        <taxon>Debaryomycetaceae</taxon>
        <taxon>Scheffersomyces</taxon>
    </lineage>
</organism>
<feature type="transmembrane region" description="Helical" evidence="10">
    <location>
        <begin position="116"/>
        <end position="135"/>
    </location>
</feature>
<sequence length="243" mass="28028">MSSLYSPASNSLMEICMVSAGIGGAIGILSISYFHADSKYSNLIIYGLFLSLYFQIEFSFTYLFNPTRVTSKSFLIYGNRGNLQFWAMQTFAVWEYLVHRSSIISFVTNCFLDNQVIPRIGIAMIVSGLIIRAWAIQTCGSSFSHLIETENRRKDHVLVTSGIYSILRHPSYFGFWCFAIGAQLLCINWLNLIANIVILAHFFTVRIEFEEYFLIHKLFHEEYVEYKKKVGVWIPFVRIKDNI</sequence>
<feature type="transmembrane region" description="Helical" evidence="10">
    <location>
        <begin position="12"/>
        <end position="31"/>
    </location>
</feature>
<dbReference type="RefSeq" id="XP_001384686.2">
    <property type="nucleotide sequence ID" value="XM_001384649.1"/>
</dbReference>
<feature type="transmembrane region" description="Helical" evidence="10">
    <location>
        <begin position="173"/>
        <end position="203"/>
    </location>
</feature>
<dbReference type="InParanoid" id="A3LUV1"/>
<dbReference type="GO" id="GO:0004671">
    <property type="term" value="F:protein C-terminal S-isoprenylcysteine carboxyl O-methyltransferase activity"/>
    <property type="evidence" value="ECO:0007669"/>
    <property type="project" value="UniProtKB-EC"/>
</dbReference>
<dbReference type="OMA" id="GMVPQVW"/>
<name>A3LUV1_PICST</name>
<evidence type="ECO:0000256" key="6">
    <source>
        <dbReference type="ARBA" id="ARBA00022691"/>
    </source>
</evidence>
<keyword evidence="4 10" id="KW-0489">Methyltransferase</keyword>
<dbReference type="OrthoDB" id="422086at2759"/>
<comment type="similarity">
    <text evidence="2 10">Belongs to the class VI-like SAM-binding methyltransferase superfamily. Isoprenylcysteine carboxyl methyltransferase family.</text>
</comment>
<evidence type="ECO:0000313" key="11">
    <source>
        <dbReference type="EMBL" id="ABN66657.2"/>
    </source>
</evidence>
<dbReference type="GeneID" id="4839373"/>
<keyword evidence="5" id="KW-0808">Transferase</keyword>
<dbReference type="EC" id="2.1.1.100" evidence="3 10"/>
<feature type="transmembrane region" description="Helical" evidence="10">
    <location>
        <begin position="43"/>
        <end position="64"/>
    </location>
</feature>
<proteinExistence type="inferred from homology"/>
<dbReference type="GO" id="GO:0005789">
    <property type="term" value="C:endoplasmic reticulum membrane"/>
    <property type="evidence" value="ECO:0007669"/>
    <property type="project" value="UniProtKB-SubCell"/>
</dbReference>
<dbReference type="Pfam" id="PF04140">
    <property type="entry name" value="ICMT"/>
    <property type="match status" value="1"/>
</dbReference>
<evidence type="ECO:0000256" key="9">
    <source>
        <dbReference type="ARBA" id="ARBA00023136"/>
    </source>
</evidence>
<dbReference type="FunCoup" id="A3LUV1">
    <property type="interactions" value="504"/>
</dbReference>
<keyword evidence="7 10" id="KW-0812">Transmembrane</keyword>
<dbReference type="Proteomes" id="UP000002258">
    <property type="component" value="Chromosome 5"/>
</dbReference>
<dbReference type="eggNOG" id="KOG2628">
    <property type="taxonomic scope" value="Eukaryota"/>
</dbReference>
<keyword evidence="9 10" id="KW-0472">Membrane</keyword>
<reference evidence="11 12" key="1">
    <citation type="journal article" date="2007" name="Nat. Biotechnol.">
        <title>Genome sequence of the lignocellulose-bioconverting and xylose-fermenting yeast Pichia stipitis.</title>
        <authorList>
            <person name="Jeffries T.W."/>
            <person name="Grigoriev I.V."/>
            <person name="Grimwood J."/>
            <person name="Laplaza J.M."/>
            <person name="Aerts A."/>
            <person name="Salamov A."/>
            <person name="Schmutz J."/>
            <person name="Lindquist E."/>
            <person name="Dehal P."/>
            <person name="Shapiro H."/>
            <person name="Jin Y.S."/>
            <person name="Passoth V."/>
            <person name="Richardson P.M."/>
        </authorList>
    </citation>
    <scope>NUCLEOTIDE SEQUENCE [LARGE SCALE GENOMIC DNA]</scope>
    <source>
        <strain evidence="12">ATCC 58785 / CBS 6054 / NBRC 10063 / NRRL Y-11545</strain>
    </source>
</reference>
<evidence type="ECO:0000256" key="2">
    <source>
        <dbReference type="ARBA" id="ARBA00009140"/>
    </source>
</evidence>
<evidence type="ECO:0000313" key="12">
    <source>
        <dbReference type="Proteomes" id="UP000002258"/>
    </source>
</evidence>
<keyword evidence="6 10" id="KW-0949">S-adenosyl-L-methionine</keyword>
<dbReference type="KEGG" id="pic:PICST_60928"/>
<keyword evidence="12" id="KW-1185">Reference proteome</keyword>
<evidence type="ECO:0000256" key="10">
    <source>
        <dbReference type="RuleBase" id="RU362022"/>
    </source>
</evidence>
<dbReference type="PROSITE" id="PS51564">
    <property type="entry name" value="SAM_ICMT"/>
    <property type="match status" value="1"/>
</dbReference>
<evidence type="ECO:0000256" key="3">
    <source>
        <dbReference type="ARBA" id="ARBA00012151"/>
    </source>
</evidence>
<dbReference type="EMBL" id="CP000499">
    <property type="protein sequence ID" value="ABN66657.2"/>
    <property type="molecule type" value="Genomic_DNA"/>
</dbReference>
<dbReference type="PANTHER" id="PTHR12714:SF9">
    <property type="entry name" value="PROTEIN-S-ISOPRENYLCYSTEINE O-METHYLTRANSFERASE"/>
    <property type="match status" value="1"/>
</dbReference>
<protein>
    <recommendedName>
        <fullName evidence="3 10">Protein-S-isoprenylcysteine O-methyltransferase</fullName>
        <ecNumber evidence="3 10">2.1.1.100</ecNumber>
    </recommendedName>
</protein>
<dbReference type="STRING" id="322104.A3LUV1"/>
<dbReference type="HOGENOM" id="CLU_065200_0_2_1"/>
<evidence type="ECO:0000256" key="4">
    <source>
        <dbReference type="ARBA" id="ARBA00022603"/>
    </source>
</evidence>
<dbReference type="InterPro" id="IPR025770">
    <property type="entry name" value="PPMT_MeTrfase"/>
</dbReference>
<evidence type="ECO:0000256" key="7">
    <source>
        <dbReference type="ARBA" id="ARBA00022692"/>
    </source>
</evidence>
<dbReference type="InterPro" id="IPR007269">
    <property type="entry name" value="ICMT_MeTrfase"/>
</dbReference>
<dbReference type="PANTHER" id="PTHR12714">
    <property type="entry name" value="PROTEIN-S ISOPRENYLCYSTEINE O-METHYLTRANSFERASE"/>
    <property type="match status" value="1"/>
</dbReference>